<dbReference type="GO" id="GO:0016020">
    <property type="term" value="C:membrane"/>
    <property type="evidence" value="ECO:0007669"/>
    <property type="project" value="UniProtKB-SubCell"/>
</dbReference>
<keyword evidence="3" id="KW-0472">Membrane</keyword>
<sequence>MRIILVTLSDNRCHKGQEKVHKSALELGKIDDSIQWSWAQFKKTTYYQDNKQLFDERRGLGFWGWKPFVILDAFESINDNDIILYHDAGRPCYDWHIDYDVRPFVDYIIRNHNGLGVVFGPWNHGKMTKRDCFIHMKCDIPRYHNHKQLSATWSIWQKNKFCTNILQEWKNWICSPTRIVTDDKSKNTEHTFYNTHRHDQSILTNILLNYVFSKKYSVLHARGYEKNINNMLKCHLPPSQQHIINEPISVKMKNNDGYIFYDVFINHENKVVGIGPFYPHLINYNKITISYKNKKSIQPRIINDPHKHTNIMIFDIKCSDQERISISYDNVIVKTETLRKVVYSPKNIVASTMFKNCSSFLETWLRYHIYIGVEHFYLFNNNSSDDDIMNVQKICNKFNGYTTIINWNFPYKSPVNRHSPSAQTTQQNLTIYKYNKHNWILLTDLDEYIYSKTSSLLEVVKSKEHIKNDISGLTIPCMWFGCSHNAQYTDDYLHKLIFRKSTANTCRPGGGPKSLVRPTNSQVYSVHRSIVGKKEHPLNPDVLRFNHYFSLTNDNTRYKLIASAARRKGNHCDCSKFDTVLDNSLSNFYKTIPTTICPLSSPTKKFIFISIPKNASQSIHKMFNIRLKDTSNIADIGIFDNHCRSVILKHRYSDYNERFKFCFVRNPWERLISWFENHKNHFKLPLYKKHTFESWVIAGFPHHWGLQNGTRYRREKRSPLDQWEFIFDDNNNQMVDFIGHMETFYDDLHHIFKQIDYTFPQIEHKNKSNQEKNWRSYYNEHTFNLVKQRFHRDIHTFGYQNTTFP</sequence>
<dbReference type="GO" id="GO:0016757">
    <property type="term" value="F:glycosyltransferase activity"/>
    <property type="evidence" value="ECO:0007669"/>
    <property type="project" value="TreeGrafter"/>
</dbReference>
<evidence type="ECO:0000313" key="4">
    <source>
        <dbReference type="EMBL" id="QHT37336.1"/>
    </source>
</evidence>
<evidence type="ECO:0000256" key="2">
    <source>
        <dbReference type="ARBA" id="ARBA00022692"/>
    </source>
</evidence>
<name>A0A6C0F6B1_9ZZZZ</name>
<dbReference type="InterPro" id="IPR005331">
    <property type="entry name" value="Sulfotransferase"/>
</dbReference>
<organism evidence="4">
    <name type="scientific">viral metagenome</name>
    <dbReference type="NCBI Taxonomy" id="1070528"/>
    <lineage>
        <taxon>unclassified sequences</taxon>
        <taxon>metagenomes</taxon>
        <taxon>organismal metagenomes</taxon>
    </lineage>
</organism>
<keyword evidence="2" id="KW-0812">Transmembrane</keyword>
<dbReference type="Pfam" id="PF03567">
    <property type="entry name" value="Sulfotransfer_2"/>
    <property type="match status" value="1"/>
</dbReference>
<evidence type="ECO:0000256" key="1">
    <source>
        <dbReference type="ARBA" id="ARBA00004167"/>
    </source>
</evidence>
<evidence type="ECO:0008006" key="5">
    <source>
        <dbReference type="Google" id="ProtNLM"/>
    </source>
</evidence>
<comment type="subcellular location">
    <subcellularLocation>
        <location evidence="1">Membrane</location>
        <topology evidence="1">Single-pass membrane protein</topology>
    </subcellularLocation>
</comment>
<reference evidence="4" key="1">
    <citation type="journal article" date="2020" name="Nature">
        <title>Giant virus diversity and host interactions through global metagenomics.</title>
        <authorList>
            <person name="Schulz F."/>
            <person name="Roux S."/>
            <person name="Paez-Espino D."/>
            <person name="Jungbluth S."/>
            <person name="Walsh D.A."/>
            <person name="Denef V.J."/>
            <person name="McMahon K.D."/>
            <person name="Konstantinidis K.T."/>
            <person name="Eloe-Fadrosh E.A."/>
            <person name="Kyrpides N.C."/>
            <person name="Woyke T."/>
        </authorList>
    </citation>
    <scope>NUCLEOTIDE SEQUENCE</scope>
    <source>
        <strain evidence="4">GVMAG-S-ERX555967-131</strain>
    </source>
</reference>
<protein>
    <recommendedName>
        <fullName evidence="5">Glycosyltransferase family 92 protein</fullName>
    </recommendedName>
</protein>
<dbReference type="GO" id="GO:0008146">
    <property type="term" value="F:sulfotransferase activity"/>
    <property type="evidence" value="ECO:0007669"/>
    <property type="project" value="InterPro"/>
</dbReference>
<proteinExistence type="predicted"/>
<dbReference type="GO" id="GO:0005737">
    <property type="term" value="C:cytoplasm"/>
    <property type="evidence" value="ECO:0007669"/>
    <property type="project" value="TreeGrafter"/>
</dbReference>
<dbReference type="PANTHER" id="PTHR21461:SF12">
    <property type="entry name" value="GALACTAN BETA-1,4-GALACTOSYLTRANSFERASE GALS2"/>
    <property type="match status" value="1"/>
</dbReference>
<dbReference type="PANTHER" id="PTHR21461">
    <property type="entry name" value="GLYCOSYLTRANSFERASE FAMILY 92 PROTEIN"/>
    <property type="match status" value="1"/>
</dbReference>
<dbReference type="Pfam" id="PF13704">
    <property type="entry name" value="Glyco_tranf_2_4"/>
    <property type="match status" value="1"/>
</dbReference>
<accession>A0A6C0F6B1</accession>
<dbReference type="AlphaFoldDB" id="A0A6C0F6B1"/>
<keyword evidence="3" id="KW-1133">Transmembrane helix</keyword>
<evidence type="ECO:0000256" key="3">
    <source>
        <dbReference type="ARBA" id="ARBA00022989"/>
    </source>
</evidence>
<dbReference type="EMBL" id="MN738792">
    <property type="protein sequence ID" value="QHT37336.1"/>
    <property type="molecule type" value="Genomic_DNA"/>
</dbReference>